<sequence length="479" mass="53707">MSFQPSKPSHRVSQHEKAVIGHVKELRIDEDFSEVATERIGREIVQLHSRAPQRVDPIASNEFIHHVLKYSLNKYTIITLDLPSISRLLARRWPEYGESSPSTDVLNSCKGRSAYLRPSSTACRKSHYIPGVKRPLWLFAATNVSRVAFMQKYGLESFGLSQSYLFFWDKFEMTNRFVEQIIAASQEATGSRLVQQRLTDLIGDGGQMSMVQGLVAIYGQVLKAIYPDDWLLREELSADPSQAVVEVIRWNYLEKSGKSHTLSISPEDFARDTYGSDLRVSLETLDGMIPPVHDPRHKAMSFLTVDRLGNIVGGRKVEYVNVEIAILKTSCVRMIKAVCQPSLAATSASLATRTWASWMQSFSTTRSAFVTTCWAWMDKAGRLMTGESKMTHTMVLTAVHIDEATGRPLRWRVQNSWGPSAGDKGWFVMTDAWMNEFIYQAVIDPRLGLRAARDVLKQDPVTFATVGSCGLSGNGSIMV</sequence>
<dbReference type="Proteomes" id="UP000243081">
    <property type="component" value="Unassembled WGS sequence"/>
</dbReference>
<dbReference type="GO" id="GO:0043418">
    <property type="term" value="P:homocysteine catabolic process"/>
    <property type="evidence" value="ECO:0007669"/>
    <property type="project" value="TreeGrafter"/>
</dbReference>
<keyword evidence="2" id="KW-0378">Hydrolase</keyword>
<name>A0A179IMG8_CORDF</name>
<reference evidence="4 5" key="1">
    <citation type="submission" date="2016-03" db="EMBL/GenBank/DDBJ databases">
        <title>Fine-scale spatial genetic structure of a fungal parasite of coffee scale insects.</title>
        <authorList>
            <person name="Jackson D."/>
            <person name="Zemenick K.A."/>
            <person name="Malloure B."/>
            <person name="Quandt C.A."/>
            <person name="James T.Y."/>
        </authorList>
    </citation>
    <scope>NUCLEOTIDE SEQUENCE [LARGE SCALE GENOMIC DNA]</scope>
    <source>
        <strain evidence="4 5">UM487</strain>
    </source>
</reference>
<protein>
    <recommendedName>
        <fullName evidence="6">Bleomycin hydrolase</fullName>
    </recommendedName>
</protein>
<dbReference type="InterPro" id="IPR038765">
    <property type="entry name" value="Papain-like_cys_pep_sf"/>
</dbReference>
<dbReference type="GO" id="GO:0006508">
    <property type="term" value="P:proteolysis"/>
    <property type="evidence" value="ECO:0007669"/>
    <property type="project" value="UniProtKB-KW"/>
</dbReference>
<evidence type="ECO:0008006" key="6">
    <source>
        <dbReference type="Google" id="ProtNLM"/>
    </source>
</evidence>
<organism evidence="4 5">
    <name type="scientific">Cordyceps confragosa</name>
    <name type="common">Lecanicillium lecanii</name>
    <dbReference type="NCBI Taxonomy" id="2714763"/>
    <lineage>
        <taxon>Eukaryota</taxon>
        <taxon>Fungi</taxon>
        <taxon>Dikarya</taxon>
        <taxon>Ascomycota</taxon>
        <taxon>Pezizomycotina</taxon>
        <taxon>Sordariomycetes</taxon>
        <taxon>Hypocreomycetidae</taxon>
        <taxon>Hypocreales</taxon>
        <taxon>Cordycipitaceae</taxon>
        <taxon>Akanthomyces</taxon>
    </lineage>
</organism>
<dbReference type="AlphaFoldDB" id="A0A179IMG8"/>
<accession>A0A179IMG8</accession>
<gene>
    <name evidence="4" type="ORF">LLEC1_00200</name>
</gene>
<evidence type="ECO:0000256" key="3">
    <source>
        <dbReference type="ARBA" id="ARBA00022807"/>
    </source>
</evidence>
<dbReference type="Gene3D" id="3.90.70.10">
    <property type="entry name" value="Cysteine proteinases"/>
    <property type="match status" value="2"/>
</dbReference>
<keyword evidence="5" id="KW-1185">Reference proteome</keyword>
<dbReference type="OMA" id="DDGGWWQ"/>
<dbReference type="EMBL" id="LUKN01000505">
    <property type="protein sequence ID" value="OAR02801.1"/>
    <property type="molecule type" value="Genomic_DNA"/>
</dbReference>
<evidence type="ECO:0000256" key="1">
    <source>
        <dbReference type="ARBA" id="ARBA00022670"/>
    </source>
</evidence>
<dbReference type="Pfam" id="PF03051">
    <property type="entry name" value="Peptidase_C1_2"/>
    <property type="match status" value="2"/>
</dbReference>
<dbReference type="PANTHER" id="PTHR10363:SF2">
    <property type="entry name" value="BLEOMYCIN HYDROLASE"/>
    <property type="match status" value="1"/>
</dbReference>
<dbReference type="SUPFAM" id="SSF54001">
    <property type="entry name" value="Cysteine proteinases"/>
    <property type="match status" value="1"/>
</dbReference>
<dbReference type="InterPro" id="IPR004134">
    <property type="entry name" value="Peptidase_C1B"/>
</dbReference>
<evidence type="ECO:0000313" key="5">
    <source>
        <dbReference type="Proteomes" id="UP000243081"/>
    </source>
</evidence>
<dbReference type="GO" id="GO:0005737">
    <property type="term" value="C:cytoplasm"/>
    <property type="evidence" value="ECO:0007669"/>
    <property type="project" value="TreeGrafter"/>
</dbReference>
<dbReference type="GO" id="GO:0070005">
    <property type="term" value="F:cysteine-type aminopeptidase activity"/>
    <property type="evidence" value="ECO:0007669"/>
    <property type="project" value="InterPro"/>
</dbReference>
<comment type="caution">
    <text evidence="4">The sequence shown here is derived from an EMBL/GenBank/DDBJ whole genome shotgun (WGS) entry which is preliminary data.</text>
</comment>
<dbReference type="GO" id="GO:0009636">
    <property type="term" value="P:response to toxic substance"/>
    <property type="evidence" value="ECO:0007669"/>
    <property type="project" value="TreeGrafter"/>
</dbReference>
<evidence type="ECO:0000313" key="4">
    <source>
        <dbReference type="EMBL" id="OAR02801.1"/>
    </source>
</evidence>
<keyword evidence="1" id="KW-0645">Protease</keyword>
<evidence type="ECO:0000256" key="2">
    <source>
        <dbReference type="ARBA" id="ARBA00022801"/>
    </source>
</evidence>
<proteinExistence type="predicted"/>
<dbReference type="PANTHER" id="PTHR10363">
    <property type="entry name" value="BLEOMYCIN HYDROLASE"/>
    <property type="match status" value="1"/>
</dbReference>
<keyword evidence="3" id="KW-0788">Thiol protease</keyword>
<dbReference type="OrthoDB" id="2666448at2759"/>